<dbReference type="Gene3D" id="2.30.30.40">
    <property type="entry name" value="SH3 Domains"/>
    <property type="match status" value="1"/>
</dbReference>
<dbReference type="SMART" id="SM00326">
    <property type="entry name" value="SH3"/>
    <property type="match status" value="1"/>
</dbReference>
<dbReference type="HOGENOM" id="CLU_067162_0_0_1"/>
<dbReference type="InterPro" id="IPR001452">
    <property type="entry name" value="SH3_domain"/>
</dbReference>
<evidence type="ECO:0000256" key="2">
    <source>
        <dbReference type="PROSITE-ProRule" id="PRU00192"/>
    </source>
</evidence>
<feature type="compositionally biased region" description="Low complexity" evidence="3">
    <location>
        <begin position="203"/>
        <end position="222"/>
    </location>
</feature>
<feature type="compositionally biased region" description="Low complexity" evidence="3">
    <location>
        <begin position="245"/>
        <end position="256"/>
    </location>
</feature>
<reference evidence="6" key="2">
    <citation type="submission" date="2015-01" db="EMBL/GenBank/DDBJ databases">
        <title>Evolutionary Origins and Diversification of the Mycorrhizal Mutualists.</title>
        <authorList>
            <consortium name="DOE Joint Genome Institute"/>
            <consortium name="Mycorrhizal Genomics Consortium"/>
            <person name="Kohler A."/>
            <person name="Kuo A."/>
            <person name="Nagy L.G."/>
            <person name="Floudas D."/>
            <person name="Copeland A."/>
            <person name="Barry K.W."/>
            <person name="Cichocki N."/>
            <person name="Veneault-Fourrey C."/>
            <person name="LaButti K."/>
            <person name="Lindquist E.A."/>
            <person name="Lipzen A."/>
            <person name="Lundell T."/>
            <person name="Morin E."/>
            <person name="Murat C."/>
            <person name="Riley R."/>
            <person name="Ohm R."/>
            <person name="Sun H."/>
            <person name="Tunlid A."/>
            <person name="Henrissat B."/>
            <person name="Grigoriev I.V."/>
            <person name="Hibbett D.S."/>
            <person name="Martin F."/>
        </authorList>
    </citation>
    <scope>NUCLEOTIDE SEQUENCE [LARGE SCALE GENOMIC DNA]</scope>
    <source>
        <strain evidence="6">MUT 4182</strain>
    </source>
</reference>
<dbReference type="GO" id="GO:0031097">
    <property type="term" value="C:medial cortex"/>
    <property type="evidence" value="ECO:0007669"/>
    <property type="project" value="TreeGrafter"/>
</dbReference>
<feature type="compositionally biased region" description="Pro residues" evidence="3">
    <location>
        <begin position="257"/>
        <end position="271"/>
    </location>
</feature>
<accession>A0A0C3QSS5</accession>
<dbReference type="PROSITE" id="PS50002">
    <property type="entry name" value="SH3"/>
    <property type="match status" value="1"/>
</dbReference>
<dbReference type="GO" id="GO:0097320">
    <property type="term" value="P:plasma membrane tubulation"/>
    <property type="evidence" value="ECO:0007669"/>
    <property type="project" value="TreeGrafter"/>
</dbReference>
<dbReference type="EMBL" id="KN822966">
    <property type="protein sequence ID" value="KIO31114.1"/>
    <property type="molecule type" value="Genomic_DNA"/>
</dbReference>
<dbReference type="FunFam" id="2.30.30.40:FF:000072">
    <property type="entry name" value="Unconventional Myosin IB"/>
    <property type="match status" value="1"/>
</dbReference>
<dbReference type="Proteomes" id="UP000054248">
    <property type="component" value="Unassembled WGS sequence"/>
</dbReference>
<sequence length="336" mass="34201">MFANISQADKEAFFSLLDEYFATRGGVAAVAAAKGPAGQQALSRLQSGATHLKSDFGKHFGGTGGHSSSTAASAEPAAPAASGHADAHSSADATDRPSFAALRGAFSNASTAIMSGAGAAGLGRSNTSASSAAGPKVPPPVAPRNRFQAPAAAPQSPPEPEEDDPPPPVIPKRSVAPPAPASRAPAGLQSGKHIGGSKIDITSGGSIVSSMFSSKKAPTTSMPLPPPSSAPKSNYSFAPPPVRRAPSSNASETPAASTPPPPPPPPPPPAPTRGQEPEEEGEWVEALYEYTSDDKTDLQFDAGARIKVIEHTSDDWWTGEIKGMQGLFPATYVKTL</sequence>
<dbReference type="GO" id="GO:0006897">
    <property type="term" value="P:endocytosis"/>
    <property type="evidence" value="ECO:0007669"/>
    <property type="project" value="InterPro"/>
</dbReference>
<dbReference type="GO" id="GO:0008289">
    <property type="term" value="F:lipid binding"/>
    <property type="evidence" value="ECO:0007669"/>
    <property type="project" value="TreeGrafter"/>
</dbReference>
<evidence type="ECO:0000256" key="3">
    <source>
        <dbReference type="SAM" id="MobiDB-lite"/>
    </source>
</evidence>
<feature type="compositionally biased region" description="Low complexity" evidence="3">
    <location>
        <begin position="66"/>
        <end position="84"/>
    </location>
</feature>
<reference evidence="5 6" key="1">
    <citation type="submission" date="2014-04" db="EMBL/GenBank/DDBJ databases">
        <authorList>
            <consortium name="DOE Joint Genome Institute"/>
            <person name="Kuo A."/>
            <person name="Girlanda M."/>
            <person name="Perotto S."/>
            <person name="Kohler A."/>
            <person name="Nagy L.G."/>
            <person name="Floudas D."/>
            <person name="Copeland A."/>
            <person name="Barry K.W."/>
            <person name="Cichocki N."/>
            <person name="Veneault-Fourrey C."/>
            <person name="LaButti K."/>
            <person name="Lindquist E.A."/>
            <person name="Lipzen A."/>
            <person name="Lundell T."/>
            <person name="Morin E."/>
            <person name="Murat C."/>
            <person name="Sun H."/>
            <person name="Tunlid A."/>
            <person name="Henrissat B."/>
            <person name="Grigoriev I.V."/>
            <person name="Hibbett D.S."/>
            <person name="Martin F."/>
            <person name="Nordberg H.P."/>
            <person name="Cantor M.N."/>
            <person name="Hua S.X."/>
        </authorList>
    </citation>
    <scope>NUCLEOTIDE SEQUENCE [LARGE SCALE GENOMIC DNA]</scope>
    <source>
        <strain evidence="5 6">MUT 4182</strain>
    </source>
</reference>
<organism evidence="5 6">
    <name type="scientific">Tulasnella calospora MUT 4182</name>
    <dbReference type="NCBI Taxonomy" id="1051891"/>
    <lineage>
        <taxon>Eukaryota</taxon>
        <taxon>Fungi</taxon>
        <taxon>Dikarya</taxon>
        <taxon>Basidiomycota</taxon>
        <taxon>Agaricomycotina</taxon>
        <taxon>Agaricomycetes</taxon>
        <taxon>Cantharellales</taxon>
        <taxon>Tulasnellaceae</taxon>
        <taxon>Tulasnella</taxon>
    </lineage>
</organism>
<dbReference type="PANTHER" id="PTHR47174">
    <property type="entry name" value="BRIDGING INTEGRATOR 3"/>
    <property type="match status" value="1"/>
</dbReference>
<feature type="region of interest" description="Disordered" evidence="3">
    <location>
        <begin position="120"/>
        <end position="282"/>
    </location>
</feature>
<dbReference type="GO" id="GO:1990528">
    <property type="term" value="C:Rvs161p-Rvs167p complex"/>
    <property type="evidence" value="ECO:0007669"/>
    <property type="project" value="TreeGrafter"/>
</dbReference>
<dbReference type="InterPro" id="IPR036028">
    <property type="entry name" value="SH3-like_dom_sf"/>
</dbReference>
<dbReference type="PRINTS" id="PR00499">
    <property type="entry name" value="P67PHOX"/>
</dbReference>
<evidence type="ECO:0000313" key="5">
    <source>
        <dbReference type="EMBL" id="KIO31114.1"/>
    </source>
</evidence>
<feature type="compositionally biased region" description="Low complexity" evidence="3">
    <location>
        <begin position="171"/>
        <end position="186"/>
    </location>
</feature>
<dbReference type="PANTHER" id="PTHR47174:SF2">
    <property type="entry name" value="SH3 DOMAIN SIGNALLING PROTEIN (AFU_ORTHOLOGUE AFUA_5G07670)"/>
    <property type="match status" value="1"/>
</dbReference>
<dbReference type="OrthoDB" id="10255128at2759"/>
<dbReference type="GO" id="GO:0030479">
    <property type="term" value="C:actin cortical patch"/>
    <property type="evidence" value="ECO:0007669"/>
    <property type="project" value="TreeGrafter"/>
</dbReference>
<dbReference type="PRINTS" id="PR00452">
    <property type="entry name" value="SH3DOMAIN"/>
</dbReference>
<name>A0A0C3QSS5_9AGAM</name>
<evidence type="ECO:0000256" key="1">
    <source>
        <dbReference type="ARBA" id="ARBA00022443"/>
    </source>
</evidence>
<feature type="region of interest" description="Disordered" evidence="3">
    <location>
        <begin position="53"/>
        <end position="93"/>
    </location>
</feature>
<dbReference type="GO" id="GO:0043332">
    <property type="term" value="C:mating projection tip"/>
    <property type="evidence" value="ECO:0007669"/>
    <property type="project" value="TreeGrafter"/>
</dbReference>
<gene>
    <name evidence="5" type="ORF">M407DRAFT_241987</name>
</gene>
<protein>
    <recommendedName>
        <fullName evidence="4">SH3 domain-containing protein</fullName>
    </recommendedName>
</protein>
<feature type="domain" description="SH3" evidence="4">
    <location>
        <begin position="279"/>
        <end position="336"/>
    </location>
</feature>
<dbReference type="GO" id="GO:0051666">
    <property type="term" value="P:actin cortical patch localization"/>
    <property type="evidence" value="ECO:0007669"/>
    <property type="project" value="InterPro"/>
</dbReference>
<proteinExistence type="predicted"/>
<dbReference type="Pfam" id="PF00018">
    <property type="entry name" value="SH3_1"/>
    <property type="match status" value="1"/>
</dbReference>
<evidence type="ECO:0000259" key="4">
    <source>
        <dbReference type="PROSITE" id="PS50002"/>
    </source>
</evidence>
<evidence type="ECO:0000313" key="6">
    <source>
        <dbReference type="Proteomes" id="UP000054248"/>
    </source>
</evidence>
<keyword evidence="1 2" id="KW-0728">SH3 domain</keyword>
<keyword evidence="6" id="KW-1185">Reference proteome</keyword>
<dbReference type="InterPro" id="IPR046982">
    <property type="entry name" value="BIN3/RVS161-like"/>
</dbReference>
<dbReference type="SUPFAM" id="SSF50044">
    <property type="entry name" value="SH3-domain"/>
    <property type="match status" value="1"/>
</dbReference>
<dbReference type="STRING" id="1051891.A0A0C3QSS5"/>
<dbReference type="AlphaFoldDB" id="A0A0C3QSS5"/>